<keyword evidence="3" id="KW-1185">Reference proteome</keyword>
<feature type="compositionally biased region" description="Basic and acidic residues" evidence="1">
    <location>
        <begin position="87"/>
        <end position="97"/>
    </location>
</feature>
<dbReference type="STRING" id="1202772.A0A1V9YEM1"/>
<protein>
    <submittedName>
        <fullName evidence="2">Uncharacterized protein</fullName>
    </submittedName>
</protein>
<sequence>MAEAVGFSRLVVPLDESIKVVGDLLHYLSHRFGLAAGLDASLDGFALLPSDKIALVLRSDDVVTVAWSAPPVLKKARSSKKTMKLKPIDKKSDRCESEADEVPNRAKTTKTKAGVELQHGSALPVTTAKDELPSKKRPAAVAFPAPDASAMKPQRSFTSKGHVRFGAKASPPQAQLPAAPRGRVAPELAKYGPSCPQVATERRSRRPPPASSLPTAPKEPKKEQWKRPYQVIASLHEPSPPTTSDDEALAVYPAAEVAWVRVGDVVAFKILRLCVTTMSPELSDWRVGRCSDAGPGSYAFQPCRQRAPFDALEEAEAIHVEAGEIQELRGLAGAAHALGQLQGRVLPAAEGLDAPALDKKGTGNATAEEGSSEVTNDGNDDAATTNEAAASAGDTTDLMEQLRQKKEQLLRQLQVSSAPE</sequence>
<dbReference type="Proteomes" id="UP000243579">
    <property type="component" value="Unassembled WGS sequence"/>
</dbReference>
<feature type="region of interest" description="Disordered" evidence="1">
    <location>
        <begin position="356"/>
        <end position="396"/>
    </location>
</feature>
<feature type="region of interest" description="Disordered" evidence="1">
    <location>
        <begin position="146"/>
        <end position="225"/>
    </location>
</feature>
<feature type="compositionally biased region" description="Low complexity" evidence="1">
    <location>
        <begin position="167"/>
        <end position="180"/>
    </location>
</feature>
<dbReference type="GO" id="GO:0030620">
    <property type="term" value="F:U2 snRNA binding"/>
    <property type="evidence" value="ECO:0007669"/>
    <property type="project" value="TreeGrafter"/>
</dbReference>
<feature type="compositionally biased region" description="Low complexity" evidence="1">
    <location>
        <begin position="375"/>
        <end position="392"/>
    </location>
</feature>
<dbReference type="EMBL" id="JNBR01001929">
    <property type="protein sequence ID" value="OQR84136.1"/>
    <property type="molecule type" value="Genomic_DNA"/>
</dbReference>
<dbReference type="PANTHER" id="PTHR15197">
    <property type="entry name" value="COILIN P80"/>
    <property type="match status" value="1"/>
</dbReference>
<dbReference type="AlphaFoldDB" id="A0A1V9YEM1"/>
<dbReference type="OrthoDB" id="74813at2759"/>
<dbReference type="GO" id="GO:0030619">
    <property type="term" value="F:U1 snRNA binding"/>
    <property type="evidence" value="ECO:0007669"/>
    <property type="project" value="TreeGrafter"/>
</dbReference>
<organism evidence="2 3">
    <name type="scientific">Achlya hypogyna</name>
    <name type="common">Oomycete</name>
    <name type="synonym">Protoachlya hypogyna</name>
    <dbReference type="NCBI Taxonomy" id="1202772"/>
    <lineage>
        <taxon>Eukaryota</taxon>
        <taxon>Sar</taxon>
        <taxon>Stramenopiles</taxon>
        <taxon>Oomycota</taxon>
        <taxon>Saprolegniomycetes</taxon>
        <taxon>Saprolegniales</taxon>
        <taxon>Achlyaceae</taxon>
        <taxon>Achlya</taxon>
    </lineage>
</organism>
<proteinExistence type="predicted"/>
<reference evidence="2 3" key="1">
    <citation type="journal article" date="2014" name="Genome Biol. Evol.">
        <title>The secreted proteins of Achlya hypogyna and Thraustotheca clavata identify the ancestral oomycete secretome and reveal gene acquisitions by horizontal gene transfer.</title>
        <authorList>
            <person name="Misner I."/>
            <person name="Blouin N."/>
            <person name="Leonard G."/>
            <person name="Richards T.A."/>
            <person name="Lane C.E."/>
        </authorList>
    </citation>
    <scope>NUCLEOTIDE SEQUENCE [LARGE SCALE GENOMIC DNA]</scope>
    <source>
        <strain evidence="2 3">ATCC 48635</strain>
    </source>
</reference>
<evidence type="ECO:0000313" key="2">
    <source>
        <dbReference type="EMBL" id="OQR84136.1"/>
    </source>
</evidence>
<feature type="region of interest" description="Disordered" evidence="1">
    <location>
        <begin position="87"/>
        <end position="115"/>
    </location>
</feature>
<dbReference type="GO" id="GO:0015030">
    <property type="term" value="C:Cajal body"/>
    <property type="evidence" value="ECO:0007669"/>
    <property type="project" value="TreeGrafter"/>
</dbReference>
<gene>
    <name evidence="2" type="ORF">ACHHYP_13839</name>
</gene>
<name>A0A1V9YEM1_ACHHY</name>
<dbReference type="InterPro" id="IPR024822">
    <property type="entry name" value="Coilin"/>
</dbReference>
<dbReference type="PANTHER" id="PTHR15197:SF0">
    <property type="entry name" value="COILIN"/>
    <property type="match status" value="1"/>
</dbReference>
<accession>A0A1V9YEM1</accession>
<dbReference type="GO" id="GO:0000387">
    <property type="term" value="P:spliceosomal snRNP assembly"/>
    <property type="evidence" value="ECO:0007669"/>
    <property type="project" value="TreeGrafter"/>
</dbReference>
<comment type="caution">
    <text evidence="2">The sequence shown here is derived from an EMBL/GenBank/DDBJ whole genome shotgun (WGS) entry which is preliminary data.</text>
</comment>
<evidence type="ECO:0000313" key="3">
    <source>
        <dbReference type="Proteomes" id="UP000243579"/>
    </source>
</evidence>
<evidence type="ECO:0000256" key="1">
    <source>
        <dbReference type="SAM" id="MobiDB-lite"/>
    </source>
</evidence>